<feature type="domain" description="EamA" evidence="3">
    <location>
        <begin position="156"/>
        <end position="287"/>
    </location>
</feature>
<dbReference type="Gene3D" id="1.10.3730.20">
    <property type="match status" value="2"/>
</dbReference>
<feature type="transmembrane region" description="Helical" evidence="2">
    <location>
        <begin position="218"/>
        <end position="238"/>
    </location>
</feature>
<dbReference type="InterPro" id="IPR000620">
    <property type="entry name" value="EamA_dom"/>
</dbReference>
<dbReference type="SUPFAM" id="SSF103481">
    <property type="entry name" value="Multidrug resistance efflux transporter EmrE"/>
    <property type="match status" value="2"/>
</dbReference>
<sequence length="289" mass="29804">MWIVFACGSALFAGLTAVLAKAGIRQIDSTLATALRVPVVLAAAVAMVLLRGSQSQIASIDAATLGWLVASGLATGASWLCYFKALQLGEASRVAPIDKLSTVLTVLLAIVLLGEPLTALGGTGVVLMVVGTLLMLERADDARTLPGRRASPGWLAHALGSAVFAALTAILGKLGIVGVESSLGTAIRTAVVLVMAWAMVAVSGRWRPLGALPRRELALVLASGLTTGASWLCFYRALQDGPASVIVPIDKLGILVTVAFSVLVLRERLGRRYLGGLVMLVAGTLAMAL</sequence>
<dbReference type="AlphaFoldDB" id="A0A6M8B4L4"/>
<feature type="transmembrane region" description="Helical" evidence="2">
    <location>
        <begin position="62"/>
        <end position="86"/>
    </location>
</feature>
<dbReference type="RefSeq" id="WP_159523556.1">
    <property type="nucleotide sequence ID" value="NZ_CP053642.1"/>
</dbReference>
<feature type="transmembrane region" description="Helical" evidence="2">
    <location>
        <begin position="106"/>
        <end position="134"/>
    </location>
</feature>
<feature type="transmembrane region" description="Helical" evidence="2">
    <location>
        <begin position="30"/>
        <end position="50"/>
    </location>
</feature>
<dbReference type="PANTHER" id="PTHR22911:SF137">
    <property type="entry name" value="SOLUTE CARRIER FAMILY 35 MEMBER G2-RELATED"/>
    <property type="match status" value="1"/>
</dbReference>
<evidence type="ECO:0000313" key="4">
    <source>
        <dbReference type="EMBL" id="QKD79590.1"/>
    </source>
</evidence>
<dbReference type="InterPro" id="IPR037185">
    <property type="entry name" value="EmrE-like"/>
</dbReference>
<keyword evidence="2" id="KW-1133">Transmembrane helix</keyword>
<dbReference type="KEGG" id="amam:HPC72_04390"/>
<dbReference type="GO" id="GO:0016020">
    <property type="term" value="C:membrane"/>
    <property type="evidence" value="ECO:0007669"/>
    <property type="project" value="InterPro"/>
</dbReference>
<accession>A0A6M8B4L4</accession>
<proteinExistence type="inferred from homology"/>
<keyword evidence="5" id="KW-1185">Reference proteome</keyword>
<dbReference type="EMBL" id="CP053642">
    <property type="protein sequence ID" value="QKD79590.1"/>
    <property type="molecule type" value="Genomic_DNA"/>
</dbReference>
<dbReference type="Pfam" id="PF00892">
    <property type="entry name" value="EamA"/>
    <property type="match status" value="2"/>
</dbReference>
<comment type="similarity">
    <text evidence="1">Belongs to the EamA transporter family.</text>
</comment>
<evidence type="ECO:0000256" key="1">
    <source>
        <dbReference type="ARBA" id="ARBA00007362"/>
    </source>
</evidence>
<protein>
    <submittedName>
        <fullName evidence="4">EamA family transporter</fullName>
    </submittedName>
</protein>
<dbReference type="PANTHER" id="PTHR22911">
    <property type="entry name" value="ACYL-MALONYL CONDENSING ENZYME-RELATED"/>
    <property type="match status" value="1"/>
</dbReference>
<keyword evidence="2" id="KW-0812">Transmembrane</keyword>
<gene>
    <name evidence="4" type="ORF">HPC72_04390</name>
</gene>
<feature type="transmembrane region" description="Helical" evidence="2">
    <location>
        <begin position="185"/>
        <end position="206"/>
    </location>
</feature>
<evidence type="ECO:0000313" key="5">
    <source>
        <dbReference type="Proteomes" id="UP000504752"/>
    </source>
</evidence>
<dbReference type="Proteomes" id="UP000504752">
    <property type="component" value="Chromosome"/>
</dbReference>
<name>A0A6M8B4L4_9ACTO</name>
<feature type="domain" description="EamA" evidence="3">
    <location>
        <begin position="1"/>
        <end position="136"/>
    </location>
</feature>
<evidence type="ECO:0000259" key="3">
    <source>
        <dbReference type="Pfam" id="PF00892"/>
    </source>
</evidence>
<reference evidence="4 5" key="1">
    <citation type="submission" date="2020-05" db="EMBL/GenBank/DDBJ databases">
        <title>Actinomyces sp. zg-325.</title>
        <authorList>
            <person name="Yang C."/>
        </authorList>
    </citation>
    <scope>NUCLEOTIDE SEQUENCE [LARGE SCALE GENOMIC DNA]</scope>
    <source>
        <strain evidence="5">zg-325</strain>
    </source>
</reference>
<feature type="transmembrane region" description="Helical" evidence="2">
    <location>
        <begin position="154"/>
        <end position="179"/>
    </location>
</feature>
<keyword evidence="2" id="KW-0472">Membrane</keyword>
<feature type="transmembrane region" description="Helical" evidence="2">
    <location>
        <begin position="244"/>
        <end position="265"/>
    </location>
</feature>
<evidence type="ECO:0000256" key="2">
    <source>
        <dbReference type="SAM" id="Phobius"/>
    </source>
</evidence>
<organism evidence="4 5">
    <name type="scientific">Actinomyces marmotae</name>
    <dbReference type="NCBI Taxonomy" id="2737173"/>
    <lineage>
        <taxon>Bacteria</taxon>
        <taxon>Bacillati</taxon>
        <taxon>Actinomycetota</taxon>
        <taxon>Actinomycetes</taxon>
        <taxon>Actinomycetales</taxon>
        <taxon>Actinomycetaceae</taxon>
        <taxon>Actinomyces</taxon>
    </lineage>
</organism>